<proteinExistence type="predicted"/>
<dbReference type="EMBL" id="JARIHO010000074">
    <property type="protein sequence ID" value="KAJ7311665.1"/>
    <property type="molecule type" value="Genomic_DNA"/>
</dbReference>
<dbReference type="InterPro" id="IPR046700">
    <property type="entry name" value="DUF6570"/>
</dbReference>
<keyword evidence="4" id="KW-1185">Reference proteome</keyword>
<accession>A0AAD6Z8K7</accession>
<dbReference type="Pfam" id="PF20209">
    <property type="entry name" value="DUF6570"/>
    <property type="match status" value="1"/>
</dbReference>
<gene>
    <name evidence="3" type="ORF">DFH08DRAFT_918073</name>
</gene>
<feature type="region of interest" description="Disordered" evidence="1">
    <location>
        <begin position="132"/>
        <end position="155"/>
    </location>
</feature>
<evidence type="ECO:0000256" key="1">
    <source>
        <dbReference type="SAM" id="MobiDB-lite"/>
    </source>
</evidence>
<sequence length="256" mass="29194">MIARCRSKCWIIQLKEENQDLVLQSTQRGIKGHVIIYPQKPSKVADVLPPSIEEITAPVCVLFVGSSAPTPEWLREHAKPLAVNAVRVRNALHWLKQHNPLYHDITINEECLRRLEEDPVLPFNIEHIQPSSANDAATARYDPTPVPDPSTKPDESIPFESIVITDIDCHASSNELRAAALRHVQKRGDHEPENEFRKDSLLFPLIYPTLFPYGIGGPNDLRRTVPLSLKRHFQSVSQVVKLLSQRMRKNVRSWIY</sequence>
<name>A0AAD6Z8K7_9AGAR</name>
<dbReference type="AlphaFoldDB" id="A0AAD6Z8K7"/>
<protein>
    <recommendedName>
        <fullName evidence="2">DUF6570 domain-containing protein</fullName>
    </recommendedName>
</protein>
<organism evidence="3 4">
    <name type="scientific">Mycena albidolilacea</name>
    <dbReference type="NCBI Taxonomy" id="1033008"/>
    <lineage>
        <taxon>Eukaryota</taxon>
        <taxon>Fungi</taxon>
        <taxon>Dikarya</taxon>
        <taxon>Basidiomycota</taxon>
        <taxon>Agaricomycotina</taxon>
        <taxon>Agaricomycetes</taxon>
        <taxon>Agaricomycetidae</taxon>
        <taxon>Agaricales</taxon>
        <taxon>Marasmiineae</taxon>
        <taxon>Mycenaceae</taxon>
        <taxon>Mycena</taxon>
    </lineage>
</organism>
<evidence type="ECO:0000313" key="4">
    <source>
        <dbReference type="Proteomes" id="UP001218218"/>
    </source>
</evidence>
<evidence type="ECO:0000259" key="2">
    <source>
        <dbReference type="Pfam" id="PF20209"/>
    </source>
</evidence>
<comment type="caution">
    <text evidence="3">The sequence shown here is derived from an EMBL/GenBank/DDBJ whole genome shotgun (WGS) entry which is preliminary data.</text>
</comment>
<feature type="domain" description="DUF6570" evidence="2">
    <location>
        <begin position="1"/>
        <end position="113"/>
    </location>
</feature>
<dbReference type="Proteomes" id="UP001218218">
    <property type="component" value="Unassembled WGS sequence"/>
</dbReference>
<evidence type="ECO:0000313" key="3">
    <source>
        <dbReference type="EMBL" id="KAJ7311665.1"/>
    </source>
</evidence>
<reference evidence="3" key="1">
    <citation type="submission" date="2023-03" db="EMBL/GenBank/DDBJ databases">
        <title>Massive genome expansion in bonnet fungi (Mycena s.s.) driven by repeated elements and novel gene families across ecological guilds.</title>
        <authorList>
            <consortium name="Lawrence Berkeley National Laboratory"/>
            <person name="Harder C.B."/>
            <person name="Miyauchi S."/>
            <person name="Viragh M."/>
            <person name="Kuo A."/>
            <person name="Thoen E."/>
            <person name="Andreopoulos B."/>
            <person name="Lu D."/>
            <person name="Skrede I."/>
            <person name="Drula E."/>
            <person name="Henrissat B."/>
            <person name="Morin E."/>
            <person name="Kohler A."/>
            <person name="Barry K."/>
            <person name="LaButti K."/>
            <person name="Morin E."/>
            <person name="Salamov A."/>
            <person name="Lipzen A."/>
            <person name="Mereny Z."/>
            <person name="Hegedus B."/>
            <person name="Baldrian P."/>
            <person name="Stursova M."/>
            <person name="Weitz H."/>
            <person name="Taylor A."/>
            <person name="Grigoriev I.V."/>
            <person name="Nagy L.G."/>
            <person name="Martin F."/>
            <person name="Kauserud H."/>
        </authorList>
    </citation>
    <scope>NUCLEOTIDE SEQUENCE</scope>
    <source>
        <strain evidence="3">CBHHK002</strain>
    </source>
</reference>